<accession>A0A3B0RRP3</accession>
<organism evidence="2">
    <name type="scientific">hydrothermal vent metagenome</name>
    <dbReference type="NCBI Taxonomy" id="652676"/>
    <lineage>
        <taxon>unclassified sequences</taxon>
        <taxon>metagenomes</taxon>
        <taxon>ecological metagenomes</taxon>
    </lineage>
</organism>
<name>A0A3B0RRP3_9ZZZZ</name>
<evidence type="ECO:0000313" key="2">
    <source>
        <dbReference type="EMBL" id="VAV86235.1"/>
    </source>
</evidence>
<feature type="domain" description="SPOR" evidence="1">
    <location>
        <begin position="52"/>
        <end position="122"/>
    </location>
</feature>
<proteinExistence type="predicted"/>
<gene>
    <name evidence="2" type="ORF">MNBD_BACTEROID02-633</name>
</gene>
<sequence>MPKSHFKFLFLTFLFSVFCINIITAQEGIVSINQDKNIDVLLTLKKEVNKSQSNYKIQIYNGNRSGAKKTRLEFKNSFSNWSTYMKFETPNYKIWIGNFKTRIEADRALLKIKRKFNNAFIFKPKKEKRNLK</sequence>
<dbReference type="EMBL" id="UOEB01000308">
    <property type="protein sequence ID" value="VAV86235.1"/>
    <property type="molecule type" value="Genomic_DNA"/>
</dbReference>
<dbReference type="Pfam" id="PF05036">
    <property type="entry name" value="SPOR"/>
    <property type="match status" value="1"/>
</dbReference>
<dbReference type="InterPro" id="IPR007730">
    <property type="entry name" value="SPOR-like_dom"/>
</dbReference>
<dbReference type="GO" id="GO:0042834">
    <property type="term" value="F:peptidoglycan binding"/>
    <property type="evidence" value="ECO:0007669"/>
    <property type="project" value="InterPro"/>
</dbReference>
<reference evidence="2" key="1">
    <citation type="submission" date="2018-06" db="EMBL/GenBank/DDBJ databases">
        <authorList>
            <person name="Zhirakovskaya E."/>
        </authorList>
    </citation>
    <scope>NUCLEOTIDE SEQUENCE</scope>
</reference>
<dbReference type="AlphaFoldDB" id="A0A3B0RRP3"/>
<evidence type="ECO:0000259" key="1">
    <source>
        <dbReference type="Pfam" id="PF05036"/>
    </source>
</evidence>
<protein>
    <recommendedName>
        <fullName evidence="1">SPOR domain-containing protein</fullName>
    </recommendedName>
</protein>